<protein>
    <submittedName>
        <fullName evidence="1">Uncharacterized protein</fullName>
    </submittedName>
</protein>
<proteinExistence type="predicted"/>
<gene>
    <name evidence="1" type="ORF">NMYAN_140037</name>
</gene>
<name>A0A8H9DAR6_9PROT</name>
<evidence type="ECO:0000313" key="1">
    <source>
        <dbReference type="EMBL" id="CAE6495685.1"/>
    </source>
</evidence>
<dbReference type="Proteomes" id="UP000601736">
    <property type="component" value="Unassembled WGS sequence"/>
</dbReference>
<dbReference type="EMBL" id="CAJNAP010000006">
    <property type="protein sequence ID" value="CAE6495685.1"/>
    <property type="molecule type" value="Genomic_DNA"/>
</dbReference>
<sequence length="67" mass="7027">MGSTDVVRDVGCGFANQLQIAQGGIIGESARHETSLVESVGVGQHLSGEVDHIVEIETPFTLAGIRH</sequence>
<reference evidence="1" key="1">
    <citation type="submission" date="2021-02" db="EMBL/GenBank/DDBJ databases">
        <authorList>
            <person name="Han P."/>
        </authorList>
    </citation>
    <scope>NUCLEOTIDE SEQUENCE</scope>
    <source>
        <strain evidence="1">Nitrosomonas nitrosa 18-3D</strain>
    </source>
</reference>
<accession>A0A8H9DAR6</accession>
<comment type="caution">
    <text evidence="1">The sequence shown here is derived from an EMBL/GenBank/DDBJ whole genome shotgun (WGS) entry which is preliminary data.</text>
</comment>
<dbReference type="AlphaFoldDB" id="A0A8H9DAR6"/>
<evidence type="ECO:0000313" key="2">
    <source>
        <dbReference type="Proteomes" id="UP000601736"/>
    </source>
</evidence>
<organism evidence="1 2">
    <name type="scientific">Nitrosomonas nitrosa</name>
    <dbReference type="NCBI Taxonomy" id="52442"/>
    <lineage>
        <taxon>Bacteria</taxon>
        <taxon>Pseudomonadati</taxon>
        <taxon>Pseudomonadota</taxon>
        <taxon>Betaproteobacteria</taxon>
        <taxon>Nitrosomonadales</taxon>
        <taxon>Nitrosomonadaceae</taxon>
        <taxon>Nitrosomonas</taxon>
    </lineage>
</organism>